<dbReference type="SUPFAM" id="SSF53335">
    <property type="entry name" value="S-adenosyl-L-methionine-dependent methyltransferases"/>
    <property type="match status" value="1"/>
</dbReference>
<accession>A0ABV9DKN4</accession>
<organism evidence="3 4">
    <name type="scientific">Virgibacillus kekensis</name>
    <dbReference type="NCBI Taxonomy" id="202261"/>
    <lineage>
        <taxon>Bacteria</taxon>
        <taxon>Bacillati</taxon>
        <taxon>Bacillota</taxon>
        <taxon>Bacilli</taxon>
        <taxon>Bacillales</taxon>
        <taxon>Bacillaceae</taxon>
        <taxon>Virgibacillus</taxon>
    </lineage>
</organism>
<evidence type="ECO:0000259" key="2">
    <source>
        <dbReference type="Pfam" id="PF13649"/>
    </source>
</evidence>
<keyword evidence="3" id="KW-0489">Methyltransferase</keyword>
<dbReference type="GO" id="GO:0008168">
    <property type="term" value="F:methyltransferase activity"/>
    <property type="evidence" value="ECO:0007669"/>
    <property type="project" value="UniProtKB-KW"/>
</dbReference>
<dbReference type="Proteomes" id="UP001595989">
    <property type="component" value="Unassembled WGS sequence"/>
</dbReference>
<dbReference type="InterPro" id="IPR041698">
    <property type="entry name" value="Methyltransf_25"/>
</dbReference>
<keyword evidence="4" id="KW-1185">Reference proteome</keyword>
<dbReference type="InterPro" id="IPR029063">
    <property type="entry name" value="SAM-dependent_MTases_sf"/>
</dbReference>
<comment type="caution">
    <text evidence="3">The sequence shown here is derived from an EMBL/GenBank/DDBJ whole genome shotgun (WGS) entry which is preliminary data.</text>
</comment>
<gene>
    <name evidence="3" type="ORF">ACFO3D_11745</name>
</gene>
<reference evidence="4" key="1">
    <citation type="journal article" date="2019" name="Int. J. Syst. Evol. Microbiol.">
        <title>The Global Catalogue of Microorganisms (GCM) 10K type strain sequencing project: providing services to taxonomists for standard genome sequencing and annotation.</title>
        <authorList>
            <consortium name="The Broad Institute Genomics Platform"/>
            <consortium name="The Broad Institute Genome Sequencing Center for Infectious Disease"/>
            <person name="Wu L."/>
            <person name="Ma J."/>
        </authorList>
    </citation>
    <scope>NUCLEOTIDE SEQUENCE [LARGE SCALE GENOMIC DNA]</scope>
    <source>
        <strain evidence="4">CGMCC 4.7426</strain>
    </source>
</reference>
<evidence type="ECO:0000313" key="3">
    <source>
        <dbReference type="EMBL" id="MFC4558879.1"/>
    </source>
</evidence>
<dbReference type="CDD" id="cd02440">
    <property type="entry name" value="AdoMet_MTases"/>
    <property type="match status" value="1"/>
</dbReference>
<feature type="domain" description="Methyltransferase" evidence="2">
    <location>
        <begin position="40"/>
        <end position="135"/>
    </location>
</feature>
<sequence>MAYQQMAAVYDHLMNDAPYDNWVHFTEHVIKKSGKNVKSVVDLGCGTGQITTRLARNGYSMTGVDYSSEMLSYAEQRASEEKLPIQWIHQDIRTLQGIRDKDLAVSYCDVINYVTEDSELLATFKNIADTLKPGGLFLFDVHSLYHVRSNFINHTFTETGDDIAYIWECTEGENEGEMYHDLTFFVRDEEHYIRFDEYHHQRTFSIDFYQRLLNQTGFRVMHVTGDFSLDDESLYENTERVFIVAEKRLEK</sequence>
<name>A0ABV9DKN4_9BACI</name>
<dbReference type="PANTHER" id="PTHR43861">
    <property type="entry name" value="TRANS-ACONITATE 2-METHYLTRANSFERASE-RELATED"/>
    <property type="match status" value="1"/>
</dbReference>
<proteinExistence type="predicted"/>
<dbReference type="Pfam" id="PF13649">
    <property type="entry name" value="Methyltransf_25"/>
    <property type="match status" value="1"/>
</dbReference>
<evidence type="ECO:0000313" key="4">
    <source>
        <dbReference type="Proteomes" id="UP001595989"/>
    </source>
</evidence>
<dbReference type="GO" id="GO:0032259">
    <property type="term" value="P:methylation"/>
    <property type="evidence" value="ECO:0007669"/>
    <property type="project" value="UniProtKB-KW"/>
</dbReference>
<dbReference type="RefSeq" id="WP_390296168.1">
    <property type="nucleotide sequence ID" value="NZ_JBHSFU010000006.1"/>
</dbReference>
<dbReference type="Gene3D" id="3.40.50.150">
    <property type="entry name" value="Vaccinia Virus protein VP39"/>
    <property type="match status" value="1"/>
</dbReference>
<dbReference type="Gene3D" id="2.20.25.110">
    <property type="entry name" value="S-adenosyl-L-methionine-dependent methyltransferases"/>
    <property type="match status" value="1"/>
</dbReference>
<keyword evidence="1" id="KW-0808">Transferase</keyword>
<dbReference type="EMBL" id="JBHSFU010000006">
    <property type="protein sequence ID" value="MFC4558879.1"/>
    <property type="molecule type" value="Genomic_DNA"/>
</dbReference>
<protein>
    <submittedName>
        <fullName evidence="3">Class I SAM-dependent DNA methyltransferase</fullName>
    </submittedName>
</protein>
<evidence type="ECO:0000256" key="1">
    <source>
        <dbReference type="ARBA" id="ARBA00022679"/>
    </source>
</evidence>